<dbReference type="PANTHER" id="PTHR42928">
    <property type="entry name" value="TRICARBOXYLATE-BINDING PROTEIN"/>
    <property type="match status" value="1"/>
</dbReference>
<dbReference type="Gene3D" id="3.40.190.10">
    <property type="entry name" value="Periplasmic binding protein-like II"/>
    <property type="match status" value="1"/>
</dbReference>
<gene>
    <name evidence="3" type="ORF">LJ725_17490</name>
</gene>
<dbReference type="InterPro" id="IPR042100">
    <property type="entry name" value="Bug_dom1"/>
</dbReference>
<dbReference type="Proteomes" id="UP001198862">
    <property type="component" value="Unassembled WGS sequence"/>
</dbReference>
<dbReference type="SUPFAM" id="SSF53850">
    <property type="entry name" value="Periplasmic binding protein-like II"/>
    <property type="match status" value="1"/>
</dbReference>
<reference evidence="3 4" key="1">
    <citation type="submission" date="2021-11" db="EMBL/GenBank/DDBJ databases">
        <authorList>
            <person name="Lee D.-H."/>
            <person name="Kim S.-B."/>
        </authorList>
    </citation>
    <scope>NUCLEOTIDE SEQUENCE [LARGE SCALE GENOMIC DNA]</scope>
    <source>
        <strain evidence="3 4">KCTC 52223</strain>
    </source>
</reference>
<dbReference type="PIRSF" id="PIRSF017082">
    <property type="entry name" value="YflP"/>
    <property type="match status" value="1"/>
</dbReference>
<dbReference type="RefSeq" id="WP_230551919.1">
    <property type="nucleotide sequence ID" value="NZ_JAJISD010000007.1"/>
</dbReference>
<sequence>MKRRSLLASAVLLPLGLPVRAQDAYPSRPITMIVPFPPGGVADITGRPLAHVMSRILKQSVVVQNKGGAGGSVGTAQAARSAPDGYTLLMALSSISVLPIADVLQGRTPAYELDQFAPIALVSADPTVLVVREDGAYKTVKDLVDAAKAKPGTINYGSSGVYGTLHVAMEIFAEAAGIKLFHIPYQGGGPAVAALLGGQIDALASGPSAAMAQIKAGKMRALAVWGDKRLASLPNVPSMKELGYDATFYIWSGLFAPAATPAPIQAALRDAVRRTAEDPEFKEAMAKVDTPIAYLYAPEFKVFLGKDAARLKVAVERIGKVPEK</sequence>
<dbReference type="CDD" id="cd07012">
    <property type="entry name" value="PBP2_Bug_TTT"/>
    <property type="match status" value="1"/>
</dbReference>
<keyword evidence="2" id="KW-0732">Signal</keyword>
<dbReference type="Gene3D" id="3.40.190.150">
    <property type="entry name" value="Bordetella uptake gene, domain 1"/>
    <property type="match status" value="1"/>
</dbReference>
<evidence type="ECO:0000313" key="4">
    <source>
        <dbReference type="Proteomes" id="UP001198862"/>
    </source>
</evidence>
<dbReference type="PANTHER" id="PTHR42928:SF5">
    <property type="entry name" value="BLR1237 PROTEIN"/>
    <property type="match status" value="1"/>
</dbReference>
<organism evidence="3 4">
    <name type="scientific">Reyranella aquatilis</name>
    <dbReference type="NCBI Taxonomy" id="2035356"/>
    <lineage>
        <taxon>Bacteria</taxon>
        <taxon>Pseudomonadati</taxon>
        <taxon>Pseudomonadota</taxon>
        <taxon>Alphaproteobacteria</taxon>
        <taxon>Hyphomicrobiales</taxon>
        <taxon>Reyranellaceae</taxon>
        <taxon>Reyranella</taxon>
    </lineage>
</organism>
<accession>A0ABS8KXK4</accession>
<dbReference type="Pfam" id="PF03401">
    <property type="entry name" value="TctC"/>
    <property type="match status" value="1"/>
</dbReference>
<comment type="similarity">
    <text evidence="1">Belongs to the UPF0065 (bug) family.</text>
</comment>
<feature type="chain" id="PRO_5046938518" evidence="2">
    <location>
        <begin position="22"/>
        <end position="324"/>
    </location>
</feature>
<evidence type="ECO:0000313" key="3">
    <source>
        <dbReference type="EMBL" id="MCC8430768.1"/>
    </source>
</evidence>
<dbReference type="InterPro" id="IPR005064">
    <property type="entry name" value="BUG"/>
</dbReference>
<evidence type="ECO:0000256" key="2">
    <source>
        <dbReference type="SAM" id="SignalP"/>
    </source>
</evidence>
<keyword evidence="4" id="KW-1185">Reference proteome</keyword>
<name>A0ABS8KXK4_9HYPH</name>
<comment type="caution">
    <text evidence="3">The sequence shown here is derived from an EMBL/GenBank/DDBJ whole genome shotgun (WGS) entry which is preliminary data.</text>
</comment>
<proteinExistence type="inferred from homology"/>
<protein>
    <submittedName>
        <fullName evidence="3">Tripartite tricarboxylate transporter substrate binding protein</fullName>
    </submittedName>
</protein>
<evidence type="ECO:0000256" key="1">
    <source>
        <dbReference type="ARBA" id="ARBA00006987"/>
    </source>
</evidence>
<feature type="signal peptide" evidence="2">
    <location>
        <begin position="1"/>
        <end position="21"/>
    </location>
</feature>
<dbReference type="EMBL" id="JAJISD010000007">
    <property type="protein sequence ID" value="MCC8430768.1"/>
    <property type="molecule type" value="Genomic_DNA"/>
</dbReference>